<reference evidence="2 3" key="1">
    <citation type="submission" date="2015-11" db="EMBL/GenBank/DDBJ databases">
        <title>Genomic analysis of 38 Legionella species identifies large and diverse effector repertoires.</title>
        <authorList>
            <person name="Burstein D."/>
            <person name="Amaro F."/>
            <person name="Zusman T."/>
            <person name="Lifshitz Z."/>
            <person name="Cohen O."/>
            <person name="Gilbert J.A."/>
            <person name="Pupko T."/>
            <person name="Shuman H.A."/>
            <person name="Segal G."/>
        </authorList>
    </citation>
    <scope>NUCLEOTIDE SEQUENCE [LARGE SCALE GENOMIC DNA]</scope>
    <source>
        <strain evidence="2 3">Mt.St.Helens-9</strain>
    </source>
</reference>
<dbReference type="EMBL" id="LNYX01000034">
    <property type="protein sequence ID" value="KTD61220.1"/>
    <property type="molecule type" value="Genomic_DNA"/>
</dbReference>
<keyword evidence="3" id="KW-1185">Reference proteome</keyword>
<dbReference type="RefSeq" id="WP_126339263.1">
    <property type="nucleotide sequence ID" value="NZ_CAAAII010000004.1"/>
</dbReference>
<keyword evidence="1" id="KW-0732">Signal</keyword>
<dbReference type="Proteomes" id="UP000054877">
    <property type="component" value="Unassembled WGS sequence"/>
</dbReference>
<evidence type="ECO:0000313" key="2">
    <source>
        <dbReference type="EMBL" id="KTD61220.1"/>
    </source>
</evidence>
<evidence type="ECO:0000313" key="3">
    <source>
        <dbReference type="Proteomes" id="UP000054877"/>
    </source>
</evidence>
<sequence length="146" mass="15685">MNRHHNMLRVISGVLFVLLAFTAQAGSQPKFSIIPVLTPPTEITINQTVNAAYQITNNTLLLRTLTMVPITGVTQLTNLPGVCPSPFVLNTGQSCILVLEITGNAIGTGVTTGPEICKTLLSDNKTPDRFLCSQPNLADMLNVRVV</sequence>
<dbReference type="AlphaFoldDB" id="A0A0W0YWL0"/>
<organism evidence="2 3">
    <name type="scientific">Legionella spiritensis</name>
    <dbReference type="NCBI Taxonomy" id="452"/>
    <lineage>
        <taxon>Bacteria</taxon>
        <taxon>Pseudomonadati</taxon>
        <taxon>Pseudomonadota</taxon>
        <taxon>Gammaproteobacteria</taxon>
        <taxon>Legionellales</taxon>
        <taxon>Legionellaceae</taxon>
        <taxon>Legionella</taxon>
    </lineage>
</organism>
<feature type="chain" id="PRO_5006918015" evidence="1">
    <location>
        <begin position="26"/>
        <end position="146"/>
    </location>
</feature>
<evidence type="ECO:0000256" key="1">
    <source>
        <dbReference type="SAM" id="SignalP"/>
    </source>
</evidence>
<dbReference type="OrthoDB" id="5654229at2"/>
<feature type="signal peptide" evidence="1">
    <location>
        <begin position="1"/>
        <end position="25"/>
    </location>
</feature>
<proteinExistence type="predicted"/>
<protein>
    <submittedName>
        <fullName evidence="2">Protein with a bacterial immunoglobulin-like domain protein</fullName>
    </submittedName>
</protein>
<name>A0A0W0YWL0_LEGSP</name>
<gene>
    <name evidence="2" type="ORF">Lspi_2840</name>
</gene>
<comment type="caution">
    <text evidence="2">The sequence shown here is derived from an EMBL/GenBank/DDBJ whole genome shotgun (WGS) entry which is preliminary data.</text>
</comment>
<dbReference type="PATRIC" id="fig|452.5.peg.3142"/>
<dbReference type="STRING" id="452.Lspi_2840"/>
<accession>A0A0W0YWL0</accession>